<reference evidence="5" key="1">
    <citation type="submission" date="2015-01" db="EMBL/GenBank/DDBJ databases">
        <title>Flavisolibacter sp./LCS9/ whole genome sequencing.</title>
        <authorList>
            <person name="Kim M.K."/>
            <person name="Srinivasan S."/>
            <person name="Lee J.-J."/>
        </authorList>
    </citation>
    <scope>NUCLEOTIDE SEQUENCE [LARGE SCALE GENOMIC DNA]</scope>
    <source>
        <strain evidence="5">LCS9</strain>
    </source>
</reference>
<evidence type="ECO:0000313" key="4">
    <source>
        <dbReference type="EMBL" id="ANE52280.1"/>
    </source>
</evidence>
<dbReference type="PATRIC" id="fig|1492898.3.peg.4156"/>
<dbReference type="NCBIfam" id="TIGR04183">
    <property type="entry name" value="Por_Secre_tail"/>
    <property type="match status" value="1"/>
</dbReference>
<dbReference type="RefSeq" id="WP_066406583.1">
    <property type="nucleotide sequence ID" value="NZ_CP011390.1"/>
</dbReference>
<accession>A0A172TZ02</accession>
<reference evidence="4 5" key="2">
    <citation type="journal article" date="2016" name="Int. J. Syst. Evol. Microbiol.">
        <title>Flavisolibacter tropicus sp. nov., isolated from tropical soil.</title>
        <authorList>
            <person name="Lee J.J."/>
            <person name="Kang M.S."/>
            <person name="Kim G.S."/>
            <person name="Lee C.S."/>
            <person name="Lim S."/>
            <person name="Lee J."/>
            <person name="Roh S.H."/>
            <person name="Kang H."/>
            <person name="Ha J.M."/>
            <person name="Bae S."/>
            <person name="Jung H.Y."/>
            <person name="Kim M.K."/>
        </authorList>
    </citation>
    <scope>NUCLEOTIDE SEQUENCE [LARGE SCALE GENOMIC DNA]</scope>
    <source>
        <strain evidence="4 5">LCS9</strain>
    </source>
</reference>
<dbReference type="Gene3D" id="2.60.120.380">
    <property type="match status" value="1"/>
</dbReference>
<dbReference type="Gene3D" id="2.120.10.30">
    <property type="entry name" value="TolB, C-terminal domain"/>
    <property type="match status" value="1"/>
</dbReference>
<evidence type="ECO:0000313" key="5">
    <source>
        <dbReference type="Proteomes" id="UP000077177"/>
    </source>
</evidence>
<dbReference type="Proteomes" id="UP000077177">
    <property type="component" value="Chromosome"/>
</dbReference>
<keyword evidence="5" id="KW-1185">Reference proteome</keyword>
<organism evidence="4 5">
    <name type="scientific">Flavisolibacter tropicus</name>
    <dbReference type="NCBI Taxonomy" id="1492898"/>
    <lineage>
        <taxon>Bacteria</taxon>
        <taxon>Pseudomonadati</taxon>
        <taxon>Bacteroidota</taxon>
        <taxon>Chitinophagia</taxon>
        <taxon>Chitinophagales</taxon>
        <taxon>Chitinophagaceae</taxon>
        <taxon>Flavisolibacter</taxon>
    </lineage>
</organism>
<dbReference type="InterPro" id="IPR026444">
    <property type="entry name" value="Secre_tail"/>
</dbReference>
<dbReference type="Pfam" id="PF23759">
    <property type="entry name" value="GBD_T9SS_assoc"/>
    <property type="match status" value="2"/>
</dbReference>
<evidence type="ECO:0000259" key="2">
    <source>
        <dbReference type="Pfam" id="PF18962"/>
    </source>
</evidence>
<dbReference type="Pfam" id="PF18962">
    <property type="entry name" value="Por_Secre_tail"/>
    <property type="match status" value="1"/>
</dbReference>
<dbReference type="SUPFAM" id="SSF50952">
    <property type="entry name" value="Soluble quinoprotein glucose dehydrogenase"/>
    <property type="match status" value="1"/>
</dbReference>
<sequence>MKTTVLNLTNFKLVVRLLSCLLFPLFSYSQTFFGVSSSSADGTAQTGTTVSITPPGSMATGDLVVIYALFTSKNGALAMSATGGQSWTTESSGTNNASNLSYTIFWCRFNGTWSTTPSVTDGATASGPLSATMYVYRPTSSSSVWGIDKKADVSANAATTISIAGVTAAFPNTVTMAFWSSPATNTWGSLTNTTEWSKTSLDAQNRNTSQSYSAAYNIRSTAGAVASVAQTQSTSEKSLTSLIGWYEIARPANDQCANAFTLSSNTNCTTTSCTLNVATTYTATANACGTNNNDVWYSFVAKSPNPTITLTGAPTDARAQIMAGDCTGGFAAVGSCPSSTTTSASGLTVGATYYVRVYSTSNASGTFTICITDPPPAPSNDLCLNALPLTSNFTCTTTSGTLNASTTYTATTNACGTNNDVWYSFVAQSPNPTITLGGTPADTRAQIMSGTCTGGFAAVGSCPSSTTTSASGLTVGATYYVRVFSNSNATGTFTICITDPPPVTGGRMNEVYRQTTLSAANVLDNPWEVTYGPDNYLWITEAKGYKVYRMDPNTGAKTTVLDLNSTSTDLSAWGADSLRAVNLTSTSNWNTSANAWPQGGLAGLALHPDFLNPDSAFVYISYVHRYLYTASGDAGIFFRNKLVRFTYNSSTGKLGSPVVLCDTLPGGQDHNSQRMIIAPVVKGGKNYLFYAQGDMGAGQFSNKWRTNNAQNLASYEGKILRFNLVSDKDSNPWIPNDNPYSSSSAVYSMGIRNNQGFAYDSSLNILYGSSHGPFSDDEINIIKGHKNYGHPLVIGYSWDGNVNGTTAGAGPKMGQAHPSSCPIINDEADTASKIPDYQEPLFSAYPNSPTYPSITTLWNNTTGDNSQWPSEGWSGLDLYTNSIIPGWKHSLVASSLKWGRLVRMKLNSTGDTVIKSGGADTVSYFGSTNRYRDIAFAPNGKDIYVIMDRGSTTSGPSALNPIVPACPGCLQKYTFLGYRVNSGSGNRSYISNSIDIAPGKADGFETANKVVINAANGNTNLWVPITDSNSNIVAEIYSQGRDLDTVTTTIYTKTDTSRLANGKSYLNRNLTISPQKQPGGQVLIRLYISKKEFNQLVKDGGVGTISGLKIIKNEDSATTVISSNTNLVNTSIAEDFGSNGFVLQGDISGFSSFYFASDVVPLPLQFLSFKGALQNNAALLQWETANEVNTSHFVIERSIDGSSFNAIGTVAAAGHFAGTLKYSYLDNKALLQSASKLYYRLKQVDENGSFSYSKTIAIDLNSDFTVTMHPNPITDVLKIRLALSKAQKIHISVTDMSGRSVYNGYKLVSEGNNELQINTKSWPAQVYSVKITGSDSKPIATQNVIKL</sequence>
<dbReference type="InterPro" id="IPR011041">
    <property type="entry name" value="Quinoprot_gluc/sorb_DH_b-prop"/>
</dbReference>
<feature type="domain" description="Glucose/Sorbosone dehydrogenase" evidence="1">
    <location>
        <begin position="523"/>
        <end position="814"/>
    </location>
</feature>
<dbReference type="InterPro" id="IPR011042">
    <property type="entry name" value="6-blade_b-propeller_TolB-like"/>
</dbReference>
<evidence type="ECO:0008006" key="6">
    <source>
        <dbReference type="Google" id="ProtNLM"/>
    </source>
</evidence>
<feature type="domain" description="Secretion system C-terminal sorting" evidence="2">
    <location>
        <begin position="1269"/>
        <end position="1337"/>
    </location>
</feature>
<evidence type="ECO:0000259" key="1">
    <source>
        <dbReference type="Pfam" id="PF07995"/>
    </source>
</evidence>
<dbReference type="OrthoDB" id="9770043at2"/>
<feature type="domain" description="T9SS-like galactose binding" evidence="3">
    <location>
        <begin position="380"/>
        <end position="494"/>
    </location>
</feature>
<dbReference type="Pfam" id="PF07995">
    <property type="entry name" value="GSDH"/>
    <property type="match status" value="1"/>
</dbReference>
<dbReference type="InterPro" id="IPR012938">
    <property type="entry name" value="Glc/Sorbosone_DH"/>
</dbReference>
<evidence type="ECO:0000259" key="3">
    <source>
        <dbReference type="Pfam" id="PF23759"/>
    </source>
</evidence>
<name>A0A172TZ02_9BACT</name>
<dbReference type="EMBL" id="CP011390">
    <property type="protein sequence ID" value="ANE52280.1"/>
    <property type="molecule type" value="Genomic_DNA"/>
</dbReference>
<dbReference type="KEGG" id="fla:SY85_19110"/>
<dbReference type="InterPro" id="IPR056600">
    <property type="entry name" value="GBD_T9SS_assoc"/>
</dbReference>
<feature type="domain" description="T9SS-like galactose binding" evidence="3">
    <location>
        <begin position="252"/>
        <end position="368"/>
    </location>
</feature>
<gene>
    <name evidence="4" type="ORF">SY85_19110</name>
</gene>
<proteinExistence type="predicted"/>
<protein>
    <recommendedName>
        <fullName evidence="6">Glucose/Sorbosone dehydrogenase domain-containing protein</fullName>
    </recommendedName>
</protein>